<proteinExistence type="predicted"/>
<dbReference type="EMBL" id="WNTK01000010">
    <property type="protein sequence ID" value="KAG9477191.1"/>
    <property type="molecule type" value="Genomic_DNA"/>
</dbReference>
<protein>
    <submittedName>
        <fullName evidence="1">Uncharacterized protein</fullName>
    </submittedName>
</protein>
<accession>A0A8J6EYX3</accession>
<gene>
    <name evidence="1" type="ORF">GDO78_002538</name>
</gene>
<sequence>MPRQKLMCHSNTSIFLLPKEIVHQRHPETYGDHSTHWPKWTFQCPGALTLMSFELCHLPSSPLILYYAKKMSTHCNPLK</sequence>
<comment type="caution">
    <text evidence="1">The sequence shown here is derived from an EMBL/GenBank/DDBJ whole genome shotgun (WGS) entry which is preliminary data.</text>
</comment>
<dbReference type="Proteomes" id="UP000770717">
    <property type="component" value="Unassembled WGS sequence"/>
</dbReference>
<evidence type="ECO:0000313" key="1">
    <source>
        <dbReference type="EMBL" id="KAG9477191.1"/>
    </source>
</evidence>
<organism evidence="1 2">
    <name type="scientific">Eleutherodactylus coqui</name>
    <name type="common">Puerto Rican coqui</name>
    <dbReference type="NCBI Taxonomy" id="57060"/>
    <lineage>
        <taxon>Eukaryota</taxon>
        <taxon>Metazoa</taxon>
        <taxon>Chordata</taxon>
        <taxon>Craniata</taxon>
        <taxon>Vertebrata</taxon>
        <taxon>Euteleostomi</taxon>
        <taxon>Amphibia</taxon>
        <taxon>Batrachia</taxon>
        <taxon>Anura</taxon>
        <taxon>Neobatrachia</taxon>
        <taxon>Hyloidea</taxon>
        <taxon>Eleutherodactylidae</taxon>
        <taxon>Eleutherodactylinae</taxon>
        <taxon>Eleutherodactylus</taxon>
        <taxon>Eleutherodactylus</taxon>
    </lineage>
</organism>
<evidence type="ECO:0000313" key="2">
    <source>
        <dbReference type="Proteomes" id="UP000770717"/>
    </source>
</evidence>
<dbReference type="AlphaFoldDB" id="A0A8J6EYX3"/>
<reference evidence="1" key="1">
    <citation type="thesis" date="2020" institute="ProQuest LLC" country="789 East Eisenhower Parkway, Ann Arbor, MI, USA">
        <title>Comparative Genomics and Chromosome Evolution.</title>
        <authorList>
            <person name="Mudd A.B."/>
        </authorList>
    </citation>
    <scope>NUCLEOTIDE SEQUENCE</scope>
    <source>
        <strain evidence="1">HN-11 Male</strain>
        <tissue evidence="1">Kidney and liver</tissue>
    </source>
</reference>
<name>A0A8J6EYX3_ELECQ</name>
<keyword evidence="2" id="KW-1185">Reference proteome</keyword>